<dbReference type="Gene3D" id="3.40.50.12780">
    <property type="entry name" value="N-terminal domain of ligase-like"/>
    <property type="match status" value="1"/>
</dbReference>
<keyword evidence="2" id="KW-0436">Ligase</keyword>
<dbReference type="SUPFAM" id="SSF56801">
    <property type="entry name" value="Acetyl-CoA synthetase-like"/>
    <property type="match status" value="1"/>
</dbReference>
<dbReference type="Gene3D" id="3.30.300.30">
    <property type="match status" value="1"/>
</dbReference>
<dbReference type="PANTHER" id="PTHR43201">
    <property type="entry name" value="ACYL-COA SYNTHETASE"/>
    <property type="match status" value="1"/>
</dbReference>
<dbReference type="InterPro" id="IPR000873">
    <property type="entry name" value="AMP-dep_synth/lig_dom"/>
</dbReference>
<dbReference type="Pfam" id="PF13193">
    <property type="entry name" value="AMP-binding_C"/>
    <property type="match status" value="1"/>
</dbReference>
<dbReference type="InterPro" id="IPR042099">
    <property type="entry name" value="ANL_N_sf"/>
</dbReference>
<dbReference type="PANTHER" id="PTHR43201:SF5">
    <property type="entry name" value="MEDIUM-CHAIN ACYL-COA LIGASE ACSF2, MITOCHONDRIAL"/>
    <property type="match status" value="1"/>
</dbReference>
<sequence length="547" mass="60091">MGWCEATTFGDLLVRSAEKYGSKEAIVVQDDRRSFESLLESAILAGRSLLGLGVGRGDAVGILMPNCIDFVEVMFGGALIGARVVPINARFKDRELAYLIENADLMTLLTSDIVDQHTDYVEILDSCLPGLSAASDPTALGLDLAPKLKSVVMLGNSSPAGMVDRDRFEALAGSVADEDVHRLRSRIAIRDIAMMMYTSGTTADPKGCPTTHEALVRTAVTGCRNCFELTTEDRFWDPLPLFHMSAILPLIGCVDAGSTYITLTHVEPGAAIRQLRDEACTFSFSTFPTVTNAILDHPDWDSKEFTRIRAWNNVSSPDGLRELHKRLPDSRHLNAYGCTEIGGVACFTRPDDPPETWATTSGRPFDGIEIEIRDIETGQPVGNGERGSIWSRGYNLFEGYYKDEAKNAESFDDDGWFCTGDIGALDPEGRVSYLGRVKDMLKVGGENVAAVEIESLLQTHPSVSIAQVIAVPDAKYVEVPAAYVELRPDCEATEKEVIDYCDGKIASFKIPRYVRFISASEWPMSATKIQKFRLQDRFAEEQHTGSE</sequence>
<organism evidence="5">
    <name type="scientific">marine metagenome</name>
    <dbReference type="NCBI Taxonomy" id="408172"/>
    <lineage>
        <taxon>unclassified sequences</taxon>
        <taxon>metagenomes</taxon>
        <taxon>ecological metagenomes</taxon>
    </lineage>
</organism>
<dbReference type="EMBL" id="UINC01012839">
    <property type="protein sequence ID" value="SVA55837.1"/>
    <property type="molecule type" value="Genomic_DNA"/>
</dbReference>
<feature type="domain" description="AMP-binding enzyme C-terminal" evidence="4">
    <location>
        <begin position="452"/>
        <end position="519"/>
    </location>
</feature>
<dbReference type="AlphaFoldDB" id="A0A381WVA7"/>
<evidence type="ECO:0000313" key="5">
    <source>
        <dbReference type="EMBL" id="SVA55837.1"/>
    </source>
</evidence>
<name>A0A381WVA7_9ZZZZ</name>
<dbReference type="Pfam" id="PF00501">
    <property type="entry name" value="AMP-binding"/>
    <property type="match status" value="1"/>
</dbReference>
<accession>A0A381WVA7</accession>
<proteinExistence type="inferred from homology"/>
<dbReference type="GO" id="GO:0031956">
    <property type="term" value="F:medium-chain fatty acid-CoA ligase activity"/>
    <property type="evidence" value="ECO:0007669"/>
    <property type="project" value="TreeGrafter"/>
</dbReference>
<evidence type="ECO:0000259" key="3">
    <source>
        <dbReference type="Pfam" id="PF00501"/>
    </source>
</evidence>
<protein>
    <recommendedName>
        <fullName evidence="6">AMP-dependent synthetase</fullName>
    </recommendedName>
</protein>
<evidence type="ECO:0000256" key="2">
    <source>
        <dbReference type="ARBA" id="ARBA00022598"/>
    </source>
</evidence>
<dbReference type="InterPro" id="IPR045851">
    <property type="entry name" value="AMP-bd_C_sf"/>
</dbReference>
<comment type="similarity">
    <text evidence="1">Belongs to the ATP-dependent AMP-binding enzyme family.</text>
</comment>
<evidence type="ECO:0008006" key="6">
    <source>
        <dbReference type="Google" id="ProtNLM"/>
    </source>
</evidence>
<reference evidence="5" key="1">
    <citation type="submission" date="2018-05" db="EMBL/GenBank/DDBJ databases">
        <authorList>
            <person name="Lanie J.A."/>
            <person name="Ng W.-L."/>
            <person name="Kazmierczak K.M."/>
            <person name="Andrzejewski T.M."/>
            <person name="Davidsen T.M."/>
            <person name="Wayne K.J."/>
            <person name="Tettelin H."/>
            <person name="Glass J.I."/>
            <person name="Rusch D."/>
            <person name="Podicherti R."/>
            <person name="Tsui H.-C.T."/>
            <person name="Winkler M.E."/>
        </authorList>
    </citation>
    <scope>NUCLEOTIDE SEQUENCE</scope>
</reference>
<evidence type="ECO:0000259" key="4">
    <source>
        <dbReference type="Pfam" id="PF13193"/>
    </source>
</evidence>
<dbReference type="InterPro" id="IPR025110">
    <property type="entry name" value="AMP-bd_C"/>
</dbReference>
<evidence type="ECO:0000256" key="1">
    <source>
        <dbReference type="ARBA" id="ARBA00006432"/>
    </source>
</evidence>
<feature type="domain" description="AMP-dependent synthetase/ligase" evidence="3">
    <location>
        <begin position="15"/>
        <end position="401"/>
    </location>
</feature>
<dbReference type="GO" id="GO:0006631">
    <property type="term" value="P:fatty acid metabolic process"/>
    <property type="evidence" value="ECO:0007669"/>
    <property type="project" value="TreeGrafter"/>
</dbReference>
<gene>
    <name evidence="5" type="ORF">METZ01_LOCUS108691</name>
</gene>